<keyword evidence="2" id="KW-1185">Reference proteome</keyword>
<dbReference type="Proteomes" id="UP000053766">
    <property type="component" value="Unassembled WGS sequence"/>
</dbReference>
<dbReference type="AlphaFoldDB" id="A0A0D8YAK8"/>
<reference evidence="1 2" key="1">
    <citation type="submission" date="2013-11" db="EMBL/GenBank/DDBJ databases">
        <title>Draft genome of the bovine lungworm Dictyocaulus viviparus.</title>
        <authorList>
            <person name="Mitreva M."/>
        </authorList>
    </citation>
    <scope>NUCLEOTIDE SEQUENCE [LARGE SCALE GENOMIC DNA]</scope>
    <source>
        <strain evidence="1 2">HannoverDv2000</strain>
    </source>
</reference>
<accession>A0A0D8YAK8</accession>
<gene>
    <name evidence="1" type="ORF">DICVIV_00513</name>
</gene>
<dbReference type="EMBL" id="KN716154">
    <property type="protein sequence ID" value="KJH53202.1"/>
    <property type="molecule type" value="Genomic_DNA"/>
</dbReference>
<sequence>MVDVRRSRIALRTLVNGVNRSKKFAGSVNTNCLSMLRALLRLPDLHTETFALLVGINRPLRITCALSDAYPALIGEIILLWESKNISDSDRSWISAFVSINLEEDFGFLSSCFADLSCEEFAALLHITEVLMDSCHEESLTKTHPNNISFCVNLLKVIIYHFGQGEMNDRRLVYVEQVAHTVEIIASAALRETEYSSHLLDQPEAVETVVDILEAVLEAQWLTESEDSLVMQSQLYSDGLQGVRSPHVAENSGLAALSAAISEAPVELRANLKCGAVRAIGNLCSERLSLRRAAGARGAVLAVLRCARLTDKDRPFIVELKAVLLVCREIMIIYAFKVQWSISALRHLCLDCPENQSIILKMDQKPIGIIDREKLLKELGVNVGMDASPIMSSFTFVLMKFKLINRAEMDFSELERAVYGGNVEEDEELLAELLALQQEEEAKQRSV</sequence>
<reference evidence="2" key="2">
    <citation type="journal article" date="2016" name="Sci. Rep.">
        <title>Dictyocaulus viviparus genome, variome and transcriptome elucidate lungworm biology and support future intervention.</title>
        <authorList>
            <person name="McNulty S.N."/>
            <person name="Strube C."/>
            <person name="Rosa B.A."/>
            <person name="Martin J.C."/>
            <person name="Tyagi R."/>
            <person name="Choi Y.J."/>
            <person name="Wang Q."/>
            <person name="Hallsworth Pepin K."/>
            <person name="Zhang X."/>
            <person name="Ozersky P."/>
            <person name="Wilson R.K."/>
            <person name="Sternberg P.W."/>
            <person name="Gasser R.B."/>
            <person name="Mitreva M."/>
        </authorList>
    </citation>
    <scope>NUCLEOTIDE SEQUENCE [LARGE SCALE GENOMIC DNA]</scope>
    <source>
        <strain evidence="2">HannoverDv2000</strain>
    </source>
</reference>
<evidence type="ECO:0000313" key="2">
    <source>
        <dbReference type="Proteomes" id="UP000053766"/>
    </source>
</evidence>
<name>A0A0D8YAK8_DICVI</name>
<evidence type="ECO:0000313" key="1">
    <source>
        <dbReference type="EMBL" id="KJH53202.1"/>
    </source>
</evidence>
<protein>
    <recommendedName>
        <fullName evidence="3">Ataxin-10</fullName>
    </recommendedName>
</protein>
<evidence type="ECO:0008006" key="3">
    <source>
        <dbReference type="Google" id="ProtNLM"/>
    </source>
</evidence>
<organism evidence="1 2">
    <name type="scientific">Dictyocaulus viviparus</name>
    <name type="common">Bovine lungworm</name>
    <dbReference type="NCBI Taxonomy" id="29172"/>
    <lineage>
        <taxon>Eukaryota</taxon>
        <taxon>Metazoa</taxon>
        <taxon>Ecdysozoa</taxon>
        <taxon>Nematoda</taxon>
        <taxon>Chromadorea</taxon>
        <taxon>Rhabditida</taxon>
        <taxon>Rhabditina</taxon>
        <taxon>Rhabditomorpha</taxon>
        <taxon>Strongyloidea</taxon>
        <taxon>Metastrongylidae</taxon>
        <taxon>Dictyocaulus</taxon>
    </lineage>
</organism>
<proteinExistence type="predicted"/>
<dbReference type="OrthoDB" id="379794at2759"/>